<protein>
    <submittedName>
        <fullName evidence="2">Uncharacterized protein</fullName>
    </submittedName>
</protein>
<evidence type="ECO:0000313" key="2">
    <source>
        <dbReference type="EMBL" id="OEL28044.1"/>
    </source>
</evidence>
<evidence type="ECO:0000313" key="3">
    <source>
        <dbReference type="Proteomes" id="UP000095767"/>
    </source>
</evidence>
<sequence length="68" mass="7734">MTDESHHTPHKKYMVTSVIIHSEQSPAFHPTQVLHASSSRPVQQNPITPSLPPLDTPSPRQVRLFYHI</sequence>
<reference evidence="2 3" key="1">
    <citation type="submission" date="2016-09" db="EMBL/GenBank/DDBJ databases">
        <title>The draft genome of Dichanthelium oligosanthes: A C3 panicoid grass species.</title>
        <authorList>
            <person name="Studer A.J."/>
            <person name="Schnable J.C."/>
            <person name="Brutnell T.P."/>
        </authorList>
    </citation>
    <scope>NUCLEOTIDE SEQUENCE [LARGE SCALE GENOMIC DNA]</scope>
    <source>
        <strain evidence="3">cv. Kellogg 1175</strain>
        <tissue evidence="2">Leaf</tissue>
    </source>
</reference>
<organism evidence="2 3">
    <name type="scientific">Dichanthelium oligosanthes</name>
    <dbReference type="NCBI Taxonomy" id="888268"/>
    <lineage>
        <taxon>Eukaryota</taxon>
        <taxon>Viridiplantae</taxon>
        <taxon>Streptophyta</taxon>
        <taxon>Embryophyta</taxon>
        <taxon>Tracheophyta</taxon>
        <taxon>Spermatophyta</taxon>
        <taxon>Magnoliopsida</taxon>
        <taxon>Liliopsida</taxon>
        <taxon>Poales</taxon>
        <taxon>Poaceae</taxon>
        <taxon>PACMAD clade</taxon>
        <taxon>Panicoideae</taxon>
        <taxon>Panicodae</taxon>
        <taxon>Paniceae</taxon>
        <taxon>Dichantheliinae</taxon>
        <taxon>Dichanthelium</taxon>
    </lineage>
</organism>
<gene>
    <name evidence="2" type="ORF">BAE44_0010936</name>
</gene>
<feature type="compositionally biased region" description="Polar residues" evidence="1">
    <location>
        <begin position="34"/>
        <end position="45"/>
    </location>
</feature>
<name>A0A1E5VSJ2_9POAL</name>
<dbReference type="Proteomes" id="UP000095767">
    <property type="component" value="Unassembled WGS sequence"/>
</dbReference>
<dbReference type="EMBL" id="LWDX02030991">
    <property type="protein sequence ID" value="OEL28044.1"/>
    <property type="molecule type" value="Genomic_DNA"/>
</dbReference>
<evidence type="ECO:0000256" key="1">
    <source>
        <dbReference type="SAM" id="MobiDB-lite"/>
    </source>
</evidence>
<feature type="region of interest" description="Disordered" evidence="1">
    <location>
        <begin position="31"/>
        <end position="58"/>
    </location>
</feature>
<comment type="caution">
    <text evidence="2">The sequence shown here is derived from an EMBL/GenBank/DDBJ whole genome shotgun (WGS) entry which is preliminary data.</text>
</comment>
<accession>A0A1E5VSJ2</accession>
<proteinExistence type="predicted"/>
<keyword evidence="3" id="KW-1185">Reference proteome</keyword>
<dbReference type="AlphaFoldDB" id="A0A1E5VSJ2"/>